<dbReference type="Proteomes" id="UP001238163">
    <property type="component" value="Unassembled WGS sequence"/>
</dbReference>
<feature type="transmembrane region" description="Helical" evidence="6">
    <location>
        <begin position="153"/>
        <end position="172"/>
    </location>
</feature>
<evidence type="ECO:0000313" key="8">
    <source>
        <dbReference type="Proteomes" id="UP001238163"/>
    </source>
</evidence>
<comment type="caution">
    <text evidence="7">The sequence shown here is derived from an EMBL/GenBank/DDBJ whole genome shotgun (WGS) entry which is preliminary data.</text>
</comment>
<accession>A0AAE3VIP0</accession>
<keyword evidence="4 6" id="KW-1133">Transmembrane helix</keyword>
<gene>
    <name evidence="7" type="ORF">J3R75_003549</name>
</gene>
<feature type="transmembrane region" description="Helical" evidence="6">
    <location>
        <begin position="59"/>
        <end position="81"/>
    </location>
</feature>
<protein>
    <submittedName>
        <fullName evidence="7">Hydrogenase-4 component E</fullName>
        <ecNumber evidence="7">1.-.-.-</ecNumber>
    </submittedName>
</protein>
<evidence type="ECO:0000256" key="2">
    <source>
        <dbReference type="ARBA" id="ARBA00022475"/>
    </source>
</evidence>
<evidence type="ECO:0000256" key="6">
    <source>
        <dbReference type="SAM" id="Phobius"/>
    </source>
</evidence>
<feature type="transmembrane region" description="Helical" evidence="6">
    <location>
        <begin position="93"/>
        <end position="114"/>
    </location>
</feature>
<feature type="transmembrane region" description="Helical" evidence="6">
    <location>
        <begin position="6"/>
        <end position="22"/>
    </location>
</feature>
<dbReference type="InterPro" id="IPR038730">
    <property type="entry name" value="HyfE-like"/>
</dbReference>
<dbReference type="PANTHER" id="PTHR38601:SF1">
    <property type="entry name" value="HYDROGENASE-4 COMPONENT E"/>
    <property type="match status" value="1"/>
</dbReference>
<dbReference type="PANTHER" id="PTHR38601">
    <property type="entry name" value="HYDROGENASE-4 COMPONENT E"/>
    <property type="match status" value="1"/>
</dbReference>
<dbReference type="AlphaFoldDB" id="A0AAE3VIP0"/>
<evidence type="ECO:0000256" key="4">
    <source>
        <dbReference type="ARBA" id="ARBA00022989"/>
    </source>
</evidence>
<reference evidence="7" key="1">
    <citation type="submission" date="2023-07" db="EMBL/GenBank/DDBJ databases">
        <title>Genomic Encyclopedia of Type Strains, Phase IV (KMG-IV): sequencing the most valuable type-strain genomes for metagenomic binning, comparative biology and taxonomic classification.</title>
        <authorList>
            <person name="Goeker M."/>
        </authorList>
    </citation>
    <scope>NUCLEOTIDE SEQUENCE</scope>
    <source>
        <strain evidence="7">DSM 24202</strain>
    </source>
</reference>
<comment type="subcellular location">
    <subcellularLocation>
        <location evidence="1">Cell membrane</location>
        <topology evidence="1">Multi-pass membrane protein</topology>
    </subcellularLocation>
</comment>
<evidence type="ECO:0000256" key="5">
    <source>
        <dbReference type="ARBA" id="ARBA00023136"/>
    </source>
</evidence>
<feature type="transmembrane region" description="Helical" evidence="6">
    <location>
        <begin position="178"/>
        <end position="199"/>
    </location>
</feature>
<dbReference type="EC" id="1.-.-.-" evidence="7"/>
<dbReference type="EMBL" id="JAUSVL010000001">
    <property type="protein sequence ID" value="MDQ0291442.1"/>
    <property type="molecule type" value="Genomic_DNA"/>
</dbReference>
<sequence length="234" mass="25305">MSSLPEIILIMFLLSSIVLVSSSRLVHCIQLVALQGVLLGIMPLIFWDWQSSAPHGELVFLAIVNIAVKGVALPMLLILAMRRAQVRRELEPLVGYALSQLIAMLIIAGCFAGYRHLIGAAATNSALLAIPVAAATMLIGLFVIIARRKAITQVIGFLVFENGIAVFASGLMVHHGAIVELGILLDVFALVFIMGIAVFKISREFQHIDADRLNTLRDRRDPESPATPAGYTGE</sequence>
<keyword evidence="8" id="KW-1185">Reference proteome</keyword>
<feature type="transmembrane region" description="Helical" evidence="6">
    <location>
        <begin position="29"/>
        <end position="47"/>
    </location>
</feature>
<proteinExistence type="predicted"/>
<keyword evidence="7" id="KW-0560">Oxidoreductase</keyword>
<evidence type="ECO:0000256" key="1">
    <source>
        <dbReference type="ARBA" id="ARBA00004651"/>
    </source>
</evidence>
<evidence type="ECO:0000256" key="3">
    <source>
        <dbReference type="ARBA" id="ARBA00022692"/>
    </source>
</evidence>
<organism evidence="7 8">
    <name type="scientific">Oligosphaera ethanolica</name>
    <dbReference type="NCBI Taxonomy" id="760260"/>
    <lineage>
        <taxon>Bacteria</taxon>
        <taxon>Pseudomonadati</taxon>
        <taxon>Lentisphaerota</taxon>
        <taxon>Oligosphaeria</taxon>
        <taxon>Oligosphaerales</taxon>
        <taxon>Oligosphaeraceae</taxon>
        <taxon>Oligosphaera</taxon>
    </lineage>
</organism>
<dbReference type="RefSeq" id="WP_307264231.1">
    <property type="nucleotide sequence ID" value="NZ_JAUSVL010000001.1"/>
</dbReference>
<name>A0AAE3VIP0_9BACT</name>
<keyword evidence="5 6" id="KW-0472">Membrane</keyword>
<feature type="transmembrane region" description="Helical" evidence="6">
    <location>
        <begin position="126"/>
        <end position="146"/>
    </location>
</feature>
<dbReference type="GO" id="GO:0016491">
    <property type="term" value="F:oxidoreductase activity"/>
    <property type="evidence" value="ECO:0007669"/>
    <property type="project" value="UniProtKB-KW"/>
</dbReference>
<dbReference type="GO" id="GO:0005886">
    <property type="term" value="C:plasma membrane"/>
    <property type="evidence" value="ECO:0007669"/>
    <property type="project" value="UniProtKB-SubCell"/>
</dbReference>
<keyword evidence="2" id="KW-1003">Cell membrane</keyword>
<evidence type="ECO:0000313" key="7">
    <source>
        <dbReference type="EMBL" id="MDQ0291442.1"/>
    </source>
</evidence>
<keyword evidence="3 6" id="KW-0812">Transmembrane</keyword>